<organism evidence="1 2">
    <name type="scientific">Occultella aeris</name>
    <dbReference type="NCBI Taxonomy" id="2761496"/>
    <lineage>
        <taxon>Bacteria</taxon>
        <taxon>Bacillati</taxon>
        <taxon>Actinomycetota</taxon>
        <taxon>Actinomycetes</taxon>
        <taxon>Micrococcales</taxon>
        <taxon>Ruaniaceae</taxon>
        <taxon>Occultella</taxon>
    </lineage>
</organism>
<evidence type="ECO:0000313" key="2">
    <source>
        <dbReference type="Proteomes" id="UP000419743"/>
    </source>
</evidence>
<dbReference type="EMBL" id="CACRYJ010000070">
    <property type="protein sequence ID" value="VZO40420.1"/>
    <property type="molecule type" value="Genomic_DNA"/>
</dbReference>
<gene>
    <name evidence="1" type="ORF">HALOF300_05124</name>
</gene>
<sequence>MLRDARDSLTEAEQLRIDAVLTGAEGTDERIIGVYGQGSRFTDLSVGAYLDLVLVWDAALPTEPLLTDATRHVVDPEHHLEVRRDAPDDIDIDLVHTTLGRLERTVARVESGAGWNASEWPDPLYTVAGLAQSTLLHDPSGTVADLRRRVRVPTVTFRSAVDTTFRSAAPAFLAELENADRNGHHWLSHKLQTDLMRLAYIQIFARSGHYAPFPKHLPAWFRRLEIDREVRDAERAVWESGERLTAMTRLVELLSAP</sequence>
<protein>
    <submittedName>
        <fullName evidence="1">Uncharacterized protein</fullName>
    </submittedName>
</protein>
<accession>A0A7M4DSH6</accession>
<dbReference type="AlphaFoldDB" id="A0A7M4DSH6"/>
<dbReference type="RefSeq" id="WP_156743689.1">
    <property type="nucleotide sequence ID" value="NZ_CACRYJ010000070.1"/>
</dbReference>
<name>A0A7M4DSH6_9MICO</name>
<evidence type="ECO:0000313" key="1">
    <source>
        <dbReference type="EMBL" id="VZO40420.1"/>
    </source>
</evidence>
<comment type="caution">
    <text evidence="1">The sequence shown here is derived from an EMBL/GenBank/DDBJ whole genome shotgun (WGS) entry which is preliminary data.</text>
</comment>
<proteinExistence type="predicted"/>
<reference evidence="1 2" key="1">
    <citation type="submission" date="2019-11" db="EMBL/GenBank/DDBJ databases">
        <authorList>
            <person name="Criscuolo A."/>
        </authorList>
    </citation>
    <scope>NUCLEOTIDE SEQUENCE [LARGE SCALE GENOMIC DNA]</scope>
    <source>
        <strain evidence="1">CIP111667</strain>
    </source>
</reference>
<keyword evidence="2" id="KW-1185">Reference proteome</keyword>
<dbReference type="Proteomes" id="UP000419743">
    <property type="component" value="Unassembled WGS sequence"/>
</dbReference>